<dbReference type="AlphaFoldDB" id="A0A1G9VAG3"/>
<keyword evidence="6 8" id="KW-0472">Membrane</keyword>
<dbReference type="Gene3D" id="1.20.1250.20">
    <property type="entry name" value="MFS general substrate transporter like domains"/>
    <property type="match status" value="1"/>
</dbReference>
<feature type="transmembrane region" description="Helical" evidence="8">
    <location>
        <begin position="26"/>
        <end position="49"/>
    </location>
</feature>
<keyword evidence="4 8" id="KW-0812">Transmembrane</keyword>
<protein>
    <submittedName>
        <fullName evidence="10">Predicted arabinose efflux permease, MFS family</fullName>
    </submittedName>
</protein>
<dbReference type="GO" id="GO:0005886">
    <property type="term" value="C:plasma membrane"/>
    <property type="evidence" value="ECO:0007669"/>
    <property type="project" value="UniProtKB-SubCell"/>
</dbReference>
<evidence type="ECO:0000256" key="1">
    <source>
        <dbReference type="ARBA" id="ARBA00004651"/>
    </source>
</evidence>
<feature type="transmembrane region" description="Helical" evidence="8">
    <location>
        <begin position="355"/>
        <end position="377"/>
    </location>
</feature>
<evidence type="ECO:0000259" key="9">
    <source>
        <dbReference type="PROSITE" id="PS50850"/>
    </source>
</evidence>
<keyword evidence="3" id="KW-1003">Cell membrane</keyword>
<feature type="transmembrane region" description="Helical" evidence="8">
    <location>
        <begin position="102"/>
        <end position="125"/>
    </location>
</feature>
<dbReference type="PANTHER" id="PTHR23513:SF11">
    <property type="entry name" value="STAPHYLOFERRIN A TRANSPORTER"/>
    <property type="match status" value="1"/>
</dbReference>
<feature type="compositionally biased region" description="Low complexity" evidence="7">
    <location>
        <begin position="425"/>
        <end position="452"/>
    </location>
</feature>
<evidence type="ECO:0000256" key="7">
    <source>
        <dbReference type="SAM" id="MobiDB-lite"/>
    </source>
</evidence>
<reference evidence="10 11" key="1">
    <citation type="submission" date="2016-10" db="EMBL/GenBank/DDBJ databases">
        <authorList>
            <person name="de Groot N.N."/>
        </authorList>
    </citation>
    <scope>NUCLEOTIDE SEQUENCE [LARGE SCALE GENOMIC DNA]</scope>
    <source>
        <strain evidence="10 11">CGMCC 4.2022</strain>
    </source>
</reference>
<dbReference type="InterPro" id="IPR036259">
    <property type="entry name" value="MFS_trans_sf"/>
</dbReference>
<proteinExistence type="predicted"/>
<accession>A0A1G9VAG3</accession>
<dbReference type="Pfam" id="PF05977">
    <property type="entry name" value="MFS_3"/>
    <property type="match status" value="1"/>
</dbReference>
<dbReference type="EMBL" id="FNIE01000001">
    <property type="protein sequence ID" value="SDM69046.1"/>
    <property type="molecule type" value="Genomic_DNA"/>
</dbReference>
<dbReference type="Proteomes" id="UP000199341">
    <property type="component" value="Unassembled WGS sequence"/>
</dbReference>
<sequence length="465" mass="47569">MTAGAAAAPGPLARALSSLSVRNYRLYFWGYSVSVAGTWMQSLALALLVLRLTGSGSDLGIATAARFLPFVVLGPVGGLVADRYDKRRLLYLTQSASAGIAVLFAVLTALDAINVGLVIGLSLLLGSLTVFDNPARQSLIGELVPRERLANAVTLNSVSVNMARVIGSAAGGAIVAALGLTTCFALNAVSFGAVIVSLARMRRSEMAPVDRPPRQKGQIRDGLRYTRRTPALLLPLLMLTVTGMLAYEFPLTLPLVARGAFHGGAGTFGAMVTVMAVGAVVGGLIVAARGAPRRPGALAVAGIGWGLAILAAALAPDLAVELAVLPFVGYGSITFNSLSKTAMQLAAAPSMRGRVMALWAMAWGGTTVVGGPLVGWIGQTFGSRWSLIAGGAPTLALGLLMYPVMRRTVPPPDEVTSERGSTSEPASASGSPTTGATAAVEPTRPEAAAAEVPPAPADARTPHGS</sequence>
<feature type="transmembrane region" description="Helical" evidence="8">
    <location>
        <begin position="322"/>
        <end position="343"/>
    </location>
</feature>
<feature type="transmembrane region" description="Helical" evidence="8">
    <location>
        <begin position="267"/>
        <end position="288"/>
    </location>
</feature>
<feature type="transmembrane region" description="Helical" evidence="8">
    <location>
        <begin position="230"/>
        <end position="247"/>
    </location>
</feature>
<evidence type="ECO:0000256" key="4">
    <source>
        <dbReference type="ARBA" id="ARBA00022692"/>
    </source>
</evidence>
<evidence type="ECO:0000256" key="2">
    <source>
        <dbReference type="ARBA" id="ARBA00022448"/>
    </source>
</evidence>
<dbReference type="RefSeq" id="WP_176930060.1">
    <property type="nucleotide sequence ID" value="NZ_FNIE01000001.1"/>
</dbReference>
<dbReference type="PANTHER" id="PTHR23513">
    <property type="entry name" value="INTEGRAL MEMBRANE EFFLUX PROTEIN-RELATED"/>
    <property type="match status" value="1"/>
</dbReference>
<feature type="transmembrane region" description="Helical" evidence="8">
    <location>
        <begin position="61"/>
        <end position="81"/>
    </location>
</feature>
<name>A0A1G9VAG3_9ACTN</name>
<dbReference type="InterPro" id="IPR020846">
    <property type="entry name" value="MFS_dom"/>
</dbReference>
<feature type="transmembrane region" description="Helical" evidence="8">
    <location>
        <begin position="295"/>
        <end position="316"/>
    </location>
</feature>
<dbReference type="InterPro" id="IPR010290">
    <property type="entry name" value="TM_effector"/>
</dbReference>
<evidence type="ECO:0000256" key="5">
    <source>
        <dbReference type="ARBA" id="ARBA00022989"/>
    </source>
</evidence>
<evidence type="ECO:0000256" key="3">
    <source>
        <dbReference type="ARBA" id="ARBA00022475"/>
    </source>
</evidence>
<feature type="region of interest" description="Disordered" evidence="7">
    <location>
        <begin position="410"/>
        <end position="465"/>
    </location>
</feature>
<feature type="domain" description="Major facilitator superfamily (MFS) profile" evidence="9">
    <location>
        <begin position="18"/>
        <end position="409"/>
    </location>
</feature>
<keyword evidence="5 8" id="KW-1133">Transmembrane helix</keyword>
<dbReference type="SUPFAM" id="SSF103473">
    <property type="entry name" value="MFS general substrate transporter"/>
    <property type="match status" value="1"/>
</dbReference>
<dbReference type="GO" id="GO:0022857">
    <property type="term" value="F:transmembrane transporter activity"/>
    <property type="evidence" value="ECO:0007669"/>
    <property type="project" value="InterPro"/>
</dbReference>
<evidence type="ECO:0000256" key="6">
    <source>
        <dbReference type="ARBA" id="ARBA00023136"/>
    </source>
</evidence>
<keyword evidence="11" id="KW-1185">Reference proteome</keyword>
<dbReference type="PROSITE" id="PS50850">
    <property type="entry name" value="MFS"/>
    <property type="match status" value="1"/>
</dbReference>
<evidence type="ECO:0000313" key="11">
    <source>
        <dbReference type="Proteomes" id="UP000199341"/>
    </source>
</evidence>
<keyword evidence="2" id="KW-0813">Transport</keyword>
<evidence type="ECO:0000256" key="8">
    <source>
        <dbReference type="SAM" id="Phobius"/>
    </source>
</evidence>
<feature type="transmembrane region" description="Helical" evidence="8">
    <location>
        <begin position="383"/>
        <end position="402"/>
    </location>
</feature>
<evidence type="ECO:0000313" key="10">
    <source>
        <dbReference type="EMBL" id="SDM69046.1"/>
    </source>
</evidence>
<dbReference type="CDD" id="cd06173">
    <property type="entry name" value="MFS_MefA_like"/>
    <property type="match status" value="1"/>
</dbReference>
<feature type="transmembrane region" description="Helical" evidence="8">
    <location>
        <begin position="165"/>
        <end position="198"/>
    </location>
</feature>
<gene>
    <name evidence="10" type="ORF">SAMN05216259_101194</name>
</gene>
<organism evidence="10 11">
    <name type="scientific">Actinacidiphila guanduensis</name>
    <dbReference type="NCBI Taxonomy" id="310781"/>
    <lineage>
        <taxon>Bacteria</taxon>
        <taxon>Bacillati</taxon>
        <taxon>Actinomycetota</taxon>
        <taxon>Actinomycetes</taxon>
        <taxon>Kitasatosporales</taxon>
        <taxon>Streptomycetaceae</taxon>
        <taxon>Actinacidiphila</taxon>
    </lineage>
</organism>
<dbReference type="STRING" id="310781.SAMN05216259_101194"/>
<comment type="subcellular location">
    <subcellularLocation>
        <location evidence="1">Cell membrane</location>
        <topology evidence="1">Multi-pass membrane protein</topology>
    </subcellularLocation>
</comment>